<keyword evidence="3" id="KW-0560">Oxidoreductase</keyword>
<reference evidence="4 5" key="1">
    <citation type="submission" date="2011-10" db="EMBL/GenBank/DDBJ databases">
        <authorList>
            <person name="Genoscope - CEA"/>
        </authorList>
    </citation>
    <scope>NUCLEOTIDE SEQUENCE [LARGE SCALE GENOMIC DNA]</scope>
    <source>
        <strain evidence="4 5">RCC 1105</strain>
    </source>
</reference>
<dbReference type="RefSeq" id="XP_007510784.1">
    <property type="nucleotide sequence ID" value="XM_007510722.1"/>
</dbReference>
<evidence type="ECO:0000313" key="4">
    <source>
        <dbReference type="EMBL" id="CCO18317.1"/>
    </source>
</evidence>
<dbReference type="eggNOG" id="KOG1651">
    <property type="taxonomic scope" value="Eukaryota"/>
</dbReference>
<protein>
    <submittedName>
        <fullName evidence="4">Glutathione peroxidase</fullName>
    </submittedName>
</protein>
<organism evidence="4 5">
    <name type="scientific">Bathycoccus prasinos</name>
    <dbReference type="NCBI Taxonomy" id="41875"/>
    <lineage>
        <taxon>Eukaryota</taxon>
        <taxon>Viridiplantae</taxon>
        <taxon>Chlorophyta</taxon>
        <taxon>Mamiellophyceae</taxon>
        <taxon>Mamiellales</taxon>
        <taxon>Bathycoccaceae</taxon>
        <taxon>Bathycoccus</taxon>
    </lineage>
</organism>
<dbReference type="InterPro" id="IPR000889">
    <property type="entry name" value="Glutathione_peroxidase"/>
</dbReference>
<dbReference type="GeneID" id="19013463"/>
<proteinExistence type="inferred from homology"/>
<sequence length="191" mass="20591">MLPLKAVTSPSVVLTSHTASKQLTKKRNIRMGGLFDMLTGKGGEGTPKVNASSIYELPNGTDVDGNEFDYSSLKGKVVLITNGLVALEKKYKTEGLEILLFPSGQFGGQELANNADIKKFAREKGFNGTVMAKGDVEGANATPMWSYCLDKFPGGVGWNFKAKFIVDREGNVVNRNSSSAQDQEALIKPLL</sequence>
<evidence type="ECO:0000256" key="3">
    <source>
        <dbReference type="ARBA" id="ARBA00023002"/>
    </source>
</evidence>
<dbReference type="Proteomes" id="UP000198341">
    <property type="component" value="Chromosome 10"/>
</dbReference>
<dbReference type="EMBL" id="FO082269">
    <property type="protein sequence ID" value="CCO18317.1"/>
    <property type="molecule type" value="Genomic_DNA"/>
</dbReference>
<evidence type="ECO:0000256" key="1">
    <source>
        <dbReference type="ARBA" id="ARBA00006926"/>
    </source>
</evidence>
<evidence type="ECO:0000313" key="5">
    <source>
        <dbReference type="Proteomes" id="UP000198341"/>
    </source>
</evidence>
<evidence type="ECO:0000256" key="2">
    <source>
        <dbReference type="ARBA" id="ARBA00022559"/>
    </source>
</evidence>
<dbReference type="STRING" id="41875.K8EJE6"/>
<keyword evidence="2 4" id="KW-0575">Peroxidase</keyword>
<keyword evidence="5" id="KW-1185">Reference proteome</keyword>
<dbReference type="Gene3D" id="3.40.30.10">
    <property type="entry name" value="Glutaredoxin"/>
    <property type="match status" value="1"/>
</dbReference>
<dbReference type="PANTHER" id="PTHR11592:SF78">
    <property type="entry name" value="GLUTATHIONE PEROXIDASE"/>
    <property type="match status" value="1"/>
</dbReference>
<dbReference type="OrthoDB" id="446890at2759"/>
<dbReference type="InterPro" id="IPR036249">
    <property type="entry name" value="Thioredoxin-like_sf"/>
</dbReference>
<dbReference type="KEGG" id="bpg:Bathy10g03880"/>
<name>K8EJE6_9CHLO</name>
<comment type="similarity">
    <text evidence="1">Belongs to the glutathione peroxidase family.</text>
</comment>
<dbReference type="PROSITE" id="PS51355">
    <property type="entry name" value="GLUTATHIONE_PEROXID_3"/>
    <property type="match status" value="1"/>
</dbReference>
<dbReference type="GO" id="GO:0004601">
    <property type="term" value="F:peroxidase activity"/>
    <property type="evidence" value="ECO:0007669"/>
    <property type="project" value="UniProtKB-KW"/>
</dbReference>
<accession>K8EJE6</accession>
<dbReference type="PANTHER" id="PTHR11592">
    <property type="entry name" value="GLUTATHIONE PEROXIDASE"/>
    <property type="match status" value="1"/>
</dbReference>
<dbReference type="Pfam" id="PF00255">
    <property type="entry name" value="GSHPx"/>
    <property type="match status" value="1"/>
</dbReference>
<dbReference type="GO" id="GO:0006979">
    <property type="term" value="P:response to oxidative stress"/>
    <property type="evidence" value="ECO:0007669"/>
    <property type="project" value="InterPro"/>
</dbReference>
<dbReference type="AlphaFoldDB" id="K8EJE6"/>
<dbReference type="SUPFAM" id="SSF52833">
    <property type="entry name" value="Thioredoxin-like"/>
    <property type="match status" value="1"/>
</dbReference>
<gene>
    <name evidence="4" type="ordered locus">Bathy10g03880</name>
</gene>